<evidence type="ECO:0000313" key="7">
    <source>
        <dbReference type="EMBL" id="MBB5983122.1"/>
    </source>
</evidence>
<evidence type="ECO:0000256" key="1">
    <source>
        <dbReference type="ARBA" id="ARBA00004651"/>
    </source>
</evidence>
<feature type="transmembrane region" description="Helical" evidence="5">
    <location>
        <begin position="160"/>
        <end position="178"/>
    </location>
</feature>
<evidence type="ECO:0000313" key="8">
    <source>
        <dbReference type="Proteomes" id="UP000558997"/>
    </source>
</evidence>
<feature type="transmembrane region" description="Helical" evidence="5">
    <location>
        <begin position="73"/>
        <end position="91"/>
    </location>
</feature>
<proteinExistence type="predicted"/>
<evidence type="ECO:0000256" key="5">
    <source>
        <dbReference type="SAM" id="Phobius"/>
    </source>
</evidence>
<dbReference type="PROSITE" id="PS50850">
    <property type="entry name" value="MFS"/>
    <property type="match status" value="1"/>
</dbReference>
<feature type="transmembrane region" description="Helical" evidence="5">
    <location>
        <begin position="332"/>
        <end position="351"/>
    </location>
</feature>
<evidence type="ECO:0000256" key="3">
    <source>
        <dbReference type="ARBA" id="ARBA00022989"/>
    </source>
</evidence>
<dbReference type="InterPro" id="IPR011701">
    <property type="entry name" value="MFS"/>
</dbReference>
<dbReference type="EMBL" id="JACHNF010000001">
    <property type="protein sequence ID" value="MBB5983122.1"/>
    <property type="molecule type" value="Genomic_DNA"/>
</dbReference>
<feature type="transmembrane region" description="Helical" evidence="5">
    <location>
        <begin position="357"/>
        <end position="378"/>
    </location>
</feature>
<dbReference type="CDD" id="cd17324">
    <property type="entry name" value="MFS_NepI_like"/>
    <property type="match status" value="1"/>
</dbReference>
<dbReference type="Proteomes" id="UP000558997">
    <property type="component" value="Unassembled WGS sequence"/>
</dbReference>
<keyword evidence="8" id="KW-1185">Reference proteome</keyword>
<reference evidence="7 8" key="1">
    <citation type="submission" date="2020-08" db="EMBL/GenBank/DDBJ databases">
        <title>Sequencing the genomes of 1000 actinobacteria strains.</title>
        <authorList>
            <person name="Klenk H.-P."/>
        </authorList>
    </citation>
    <scope>NUCLEOTIDE SEQUENCE [LARGE SCALE GENOMIC DNA]</scope>
    <source>
        <strain evidence="7 8">DSM 17294</strain>
    </source>
</reference>
<evidence type="ECO:0000256" key="4">
    <source>
        <dbReference type="ARBA" id="ARBA00023136"/>
    </source>
</evidence>
<evidence type="ECO:0000259" key="6">
    <source>
        <dbReference type="PROSITE" id="PS50850"/>
    </source>
</evidence>
<keyword evidence="2 5" id="KW-0812">Transmembrane</keyword>
<feature type="transmembrane region" description="Helical" evidence="5">
    <location>
        <begin position="241"/>
        <end position="262"/>
    </location>
</feature>
<accession>A0A841DWV8</accession>
<gene>
    <name evidence="7" type="ORF">HDA44_006463</name>
</gene>
<dbReference type="InterPro" id="IPR036259">
    <property type="entry name" value="MFS_trans_sf"/>
</dbReference>
<comment type="subcellular location">
    <subcellularLocation>
        <location evidence="1">Cell membrane</location>
        <topology evidence="1">Multi-pass membrane protein</topology>
    </subcellularLocation>
</comment>
<dbReference type="Pfam" id="PF07690">
    <property type="entry name" value="MFS_1"/>
    <property type="match status" value="1"/>
</dbReference>
<organism evidence="7 8">
    <name type="scientific">Kribbella solani</name>
    <dbReference type="NCBI Taxonomy" id="236067"/>
    <lineage>
        <taxon>Bacteria</taxon>
        <taxon>Bacillati</taxon>
        <taxon>Actinomycetota</taxon>
        <taxon>Actinomycetes</taxon>
        <taxon>Propionibacteriales</taxon>
        <taxon>Kribbellaceae</taxon>
        <taxon>Kribbella</taxon>
    </lineage>
</organism>
<dbReference type="GO" id="GO:0005886">
    <property type="term" value="C:plasma membrane"/>
    <property type="evidence" value="ECO:0007669"/>
    <property type="project" value="UniProtKB-SubCell"/>
</dbReference>
<keyword evidence="3 5" id="KW-1133">Transmembrane helix</keyword>
<dbReference type="InterPro" id="IPR020846">
    <property type="entry name" value="MFS_dom"/>
</dbReference>
<protein>
    <submittedName>
        <fullName evidence="7">Putative MFS family arabinose efflux permease</fullName>
    </submittedName>
</protein>
<feature type="transmembrane region" description="Helical" evidence="5">
    <location>
        <begin position="269"/>
        <end position="287"/>
    </location>
</feature>
<feature type="transmembrane region" description="Helical" evidence="5">
    <location>
        <begin position="131"/>
        <end position="148"/>
    </location>
</feature>
<keyword evidence="4 5" id="KW-0472">Membrane</keyword>
<feature type="transmembrane region" description="Helical" evidence="5">
    <location>
        <begin position="40"/>
        <end position="61"/>
    </location>
</feature>
<dbReference type="Gene3D" id="1.20.1250.20">
    <property type="entry name" value="MFS general substrate transporter like domains"/>
    <property type="match status" value="1"/>
</dbReference>
<dbReference type="RefSeq" id="WP_184840882.1">
    <property type="nucleotide sequence ID" value="NZ_BAAAVN010000002.1"/>
</dbReference>
<dbReference type="GO" id="GO:0022857">
    <property type="term" value="F:transmembrane transporter activity"/>
    <property type="evidence" value="ECO:0007669"/>
    <property type="project" value="InterPro"/>
</dbReference>
<feature type="domain" description="Major facilitator superfamily (MFS) profile" evidence="6">
    <location>
        <begin position="1"/>
        <end position="382"/>
    </location>
</feature>
<feature type="transmembrane region" description="Helical" evidence="5">
    <location>
        <begin position="293"/>
        <end position="311"/>
    </location>
</feature>
<comment type="caution">
    <text evidence="7">The sequence shown here is derived from an EMBL/GenBank/DDBJ whole genome shotgun (WGS) entry which is preliminary data.</text>
</comment>
<evidence type="ECO:0000256" key="2">
    <source>
        <dbReference type="ARBA" id="ARBA00022692"/>
    </source>
</evidence>
<feature type="transmembrane region" description="Helical" evidence="5">
    <location>
        <begin position="97"/>
        <end position="119"/>
    </location>
</feature>
<dbReference type="SUPFAM" id="SSF103473">
    <property type="entry name" value="MFS general substrate transporter"/>
    <property type="match status" value="1"/>
</dbReference>
<name>A0A841DWV8_9ACTN</name>
<dbReference type="PANTHER" id="PTHR42910">
    <property type="entry name" value="TRANSPORTER SCO4007-RELATED"/>
    <property type="match status" value="1"/>
</dbReference>
<dbReference type="PANTHER" id="PTHR42910:SF1">
    <property type="entry name" value="MAJOR FACILITATOR SUPERFAMILY (MFS) PROFILE DOMAIN-CONTAINING PROTEIN"/>
    <property type="match status" value="1"/>
</dbReference>
<feature type="transmembrane region" description="Helical" evidence="5">
    <location>
        <begin position="210"/>
        <end position="229"/>
    </location>
</feature>
<sequence length="392" mass="40466">MQPISRHRLFLAVAAGIAVSTVYAAQPLLVTMGTDLGLSAGTVGLFVTVTQIGYGLGLFFLVPLGDLLDRRRLIQLQFVLLAVALLVTGLAGSAATLLVGLAAIGALAVVTQSLVAYGAALSHPAGRGRTVGTITTGIVVGILLARTASGALTDVAGWRAVYFVACALCLLIALTLVGSTPQPKAGLSYGKLLRSTIELWTTEPLFRQSALRAFFIFASFSTLWSAIALPLTERGLSHTEIGIFGLIGAAGAFAAGPAGRLADRGHGRLVTTLASVLLATSWLVIGWTPYTLVALAIGAVLLDLAVQAIHVTNQSRIYPLRPEAGSRLIGGYMVFYSLGSGLGAIVSTALYERAGWTAVSVLGGLFGVGALLTSIRAVPRTSPASRPCESCP</sequence>
<dbReference type="AlphaFoldDB" id="A0A841DWV8"/>